<evidence type="ECO:0000256" key="1">
    <source>
        <dbReference type="ARBA" id="ARBA00005709"/>
    </source>
</evidence>
<dbReference type="InterPro" id="IPR046358">
    <property type="entry name" value="Flagellin_C"/>
</dbReference>
<feature type="domain" description="Flagellin N-terminal" evidence="5">
    <location>
        <begin position="5"/>
        <end position="142"/>
    </location>
</feature>
<gene>
    <name evidence="7" type="ORF">EZI54_08320</name>
</gene>
<dbReference type="PANTHER" id="PTHR42792:SF2">
    <property type="entry name" value="FLAGELLIN"/>
    <property type="match status" value="1"/>
</dbReference>
<comment type="function">
    <text evidence="4">Flagellin is the subunit protein which polymerizes to form the filaments of bacterial flagella.</text>
</comment>
<dbReference type="SUPFAM" id="SSF64518">
    <property type="entry name" value="Phase 1 flagellin"/>
    <property type="match status" value="1"/>
</dbReference>
<accession>A0ABY1ZPC6</accession>
<comment type="caution">
    <text evidence="7">The sequence shown here is derived from an EMBL/GenBank/DDBJ whole genome shotgun (WGS) entry which is preliminary data.</text>
</comment>
<keyword evidence="2 4" id="KW-0964">Secreted</keyword>
<dbReference type="Gene3D" id="6.10.280.190">
    <property type="match status" value="1"/>
</dbReference>
<dbReference type="Gene3D" id="2.30.220.10">
    <property type="entry name" value="f41 fragment of flagellin, C-terminal domain"/>
    <property type="match status" value="1"/>
</dbReference>
<dbReference type="PRINTS" id="PR00207">
    <property type="entry name" value="FLAGELLIN"/>
</dbReference>
<dbReference type="Pfam" id="PF00700">
    <property type="entry name" value="Flagellin_C"/>
    <property type="match status" value="1"/>
</dbReference>
<comment type="similarity">
    <text evidence="1 4">Belongs to the bacterial flagellin family.</text>
</comment>
<sequence length="500" mass="51493">MPQIINTNIASLNAQRNLNTSQRDADTALQRLSSGLRINSAKDDAAGLAISERFTSQIRGLNQAVRNANDGISLAQVAEGALDESGEILQRIRELSVQSANSTNSASDRAALQSEVNQLKQELQRVADTTEFNGLKLLDGSFQAQTFQVGANENQSISVSVTGATNEDLGNYSVESVNDQDNLGSGSPSAVAGNLTATSHPIAAQNLTVASALDQVDIAIPAGASAADIAAQVNKEEERTGVTATARTETTLTTNAAGTVTFDLSSGDQVSTISASISDPNDLSELASVINKAAGQTGINARVEDNTLVLTQDAGKDIQIENFSHSGPGNMTVAGVTGSGASTDLIGNDDTQDSVVVTGTVDFSSSGAYAVSSDIDNTAGSLFNVVADTPVGAQRETVSSIDISTVEGANNAISIVDGALAVVNGIRADLGAVQSRFQSTIANLSTTSENLTAARSRIQDADFAAETAELARTQVLQQAGLSILAQANARPQQVLQLLQG</sequence>
<dbReference type="Pfam" id="PF00669">
    <property type="entry name" value="Flagellin_N"/>
    <property type="match status" value="1"/>
</dbReference>
<evidence type="ECO:0000256" key="3">
    <source>
        <dbReference type="ARBA" id="ARBA00023143"/>
    </source>
</evidence>
<reference evidence="7 8" key="1">
    <citation type="submission" date="2019-02" db="EMBL/GenBank/DDBJ databases">
        <title>Marinobacter halodurans sp. nov., a marine bacterium isolated from sea tidal flat.</title>
        <authorList>
            <person name="Yoo Y."/>
            <person name="Lee D.W."/>
            <person name="Kim B.S."/>
            <person name="Kim J.-J."/>
        </authorList>
    </citation>
    <scope>NUCLEOTIDE SEQUENCE [LARGE SCALE GENOMIC DNA]</scope>
    <source>
        <strain evidence="7 8">YJ-S3-2</strain>
    </source>
</reference>
<dbReference type="Gene3D" id="6.10.10.10">
    <property type="entry name" value="Flagellar export chaperone, C-terminal domain"/>
    <property type="match status" value="1"/>
</dbReference>
<dbReference type="InterPro" id="IPR001492">
    <property type="entry name" value="Flagellin"/>
</dbReference>
<keyword evidence="8" id="KW-1185">Reference proteome</keyword>
<evidence type="ECO:0000259" key="6">
    <source>
        <dbReference type="Pfam" id="PF00700"/>
    </source>
</evidence>
<protein>
    <recommendedName>
        <fullName evidence="4">Flagellin</fullName>
    </recommendedName>
</protein>
<keyword evidence="3 4" id="KW-0975">Bacterial flagellum</keyword>
<comment type="subcellular location">
    <subcellularLocation>
        <location evidence="4">Secreted</location>
    </subcellularLocation>
    <subcellularLocation>
        <location evidence="4">Bacterial flagellum</location>
    </subcellularLocation>
</comment>
<evidence type="ECO:0000256" key="4">
    <source>
        <dbReference type="RuleBase" id="RU362073"/>
    </source>
</evidence>
<dbReference type="Pfam" id="PF07196">
    <property type="entry name" value="Flagellin_IN"/>
    <property type="match status" value="2"/>
</dbReference>
<dbReference type="Gene3D" id="2.170.280.10">
    <property type="entry name" value="f41 fragment of flagellin, middle domain"/>
    <property type="match status" value="1"/>
</dbReference>
<dbReference type="Gene3D" id="1.20.1330.10">
    <property type="entry name" value="f41 fragment of flagellin, N-terminal domain"/>
    <property type="match status" value="1"/>
</dbReference>
<dbReference type="Proteomes" id="UP000313645">
    <property type="component" value="Unassembled WGS sequence"/>
</dbReference>
<evidence type="ECO:0000256" key="2">
    <source>
        <dbReference type="ARBA" id="ARBA00022525"/>
    </source>
</evidence>
<keyword evidence="7" id="KW-0966">Cell projection</keyword>
<dbReference type="EMBL" id="SJDL01000010">
    <property type="protein sequence ID" value="TBW56648.1"/>
    <property type="molecule type" value="Genomic_DNA"/>
</dbReference>
<feature type="domain" description="Flagellin C-terminal" evidence="6">
    <location>
        <begin position="413"/>
        <end position="498"/>
    </location>
</feature>
<dbReference type="RefSeq" id="WP_131480920.1">
    <property type="nucleotide sequence ID" value="NZ_SJDL01000010.1"/>
</dbReference>
<evidence type="ECO:0000313" key="7">
    <source>
        <dbReference type="EMBL" id="TBW56648.1"/>
    </source>
</evidence>
<organism evidence="7 8">
    <name type="scientific">Marinobacter halodurans</name>
    <dbReference type="NCBI Taxonomy" id="2528979"/>
    <lineage>
        <taxon>Bacteria</taxon>
        <taxon>Pseudomonadati</taxon>
        <taxon>Pseudomonadota</taxon>
        <taxon>Gammaproteobacteria</taxon>
        <taxon>Pseudomonadales</taxon>
        <taxon>Marinobacteraceae</taxon>
        <taxon>Marinobacter</taxon>
    </lineage>
</organism>
<name>A0ABY1ZPC6_9GAMM</name>
<evidence type="ECO:0000313" key="8">
    <source>
        <dbReference type="Proteomes" id="UP000313645"/>
    </source>
</evidence>
<dbReference type="InterPro" id="IPR042187">
    <property type="entry name" value="Flagellin_C_sub2"/>
</dbReference>
<dbReference type="InterPro" id="IPR001029">
    <property type="entry name" value="Flagellin_N"/>
</dbReference>
<dbReference type="PANTHER" id="PTHR42792">
    <property type="entry name" value="FLAGELLIN"/>
    <property type="match status" value="1"/>
</dbReference>
<dbReference type="InterPro" id="IPR010810">
    <property type="entry name" value="Flagellin_hook_IN_motif"/>
</dbReference>
<keyword evidence="7" id="KW-0282">Flagellum</keyword>
<evidence type="ECO:0000259" key="5">
    <source>
        <dbReference type="Pfam" id="PF00669"/>
    </source>
</evidence>
<proteinExistence type="inferred from homology"/>
<keyword evidence="7" id="KW-0969">Cilium</keyword>